<dbReference type="KEGG" id="bgj:AWC36_03545"/>
<accession>A0AAE8EKP2</accession>
<dbReference type="AlphaFoldDB" id="A0AAE8EKP2"/>
<organism evidence="2 3">
    <name type="scientific">Brenneria goodwinii</name>
    <dbReference type="NCBI Taxonomy" id="1109412"/>
    <lineage>
        <taxon>Bacteria</taxon>
        <taxon>Pseudomonadati</taxon>
        <taxon>Pseudomonadota</taxon>
        <taxon>Gammaproteobacteria</taxon>
        <taxon>Enterobacterales</taxon>
        <taxon>Pectobacteriaceae</taxon>
        <taxon>Brenneria</taxon>
    </lineage>
</organism>
<sequence length="183" mass="20183">MVKKWPVFTLCLLFAAVVSAKTEPSSIQYEISQVPADRVYQTVAGIISYSYWPIPNKPPTLCVFSSAYFASALTSSATTQKKTIFNSLLLKNINDYSSSRCDAVYFGKESISEQLTIANQRPAHPLLTIAEQNPECIAGSAFCLIFANKKVSFSVNSDSLSRTGIRVSPEVLILARPQNEHHE</sequence>
<feature type="signal peptide" evidence="1">
    <location>
        <begin position="1"/>
        <end position="20"/>
    </location>
</feature>
<reference evidence="2 3" key="1">
    <citation type="submission" date="2016-09" db="EMBL/GenBank/DDBJ databases">
        <authorList>
            <person name="Doonan J."/>
            <person name="Pachebat J.A."/>
            <person name="Golyshin P.N."/>
            <person name="Denman S."/>
            <person name="Mcdonald J.E."/>
        </authorList>
    </citation>
    <scope>NUCLEOTIDE SEQUENCE [LARGE SCALE GENOMIC DNA]</scope>
    <source>
        <strain evidence="2 3">FRB141</strain>
    </source>
</reference>
<feature type="chain" id="PRO_5041946324" description="YfiR family protein" evidence="1">
    <location>
        <begin position="21"/>
        <end position="183"/>
    </location>
</feature>
<evidence type="ECO:0008006" key="4">
    <source>
        <dbReference type="Google" id="ProtNLM"/>
    </source>
</evidence>
<dbReference type="Proteomes" id="UP000285972">
    <property type="component" value="Unassembled WGS sequence"/>
</dbReference>
<proteinExistence type="predicted"/>
<dbReference type="Pfam" id="PF13689">
    <property type="entry name" value="DUF4154"/>
    <property type="match status" value="1"/>
</dbReference>
<name>A0AAE8EKP2_9GAMM</name>
<gene>
    <name evidence="2" type="ORF">BIY26_20335</name>
</gene>
<protein>
    <recommendedName>
        <fullName evidence="4">YfiR family protein</fullName>
    </recommendedName>
</protein>
<evidence type="ECO:0000313" key="2">
    <source>
        <dbReference type="EMBL" id="RLM17586.1"/>
    </source>
</evidence>
<evidence type="ECO:0000256" key="1">
    <source>
        <dbReference type="SAM" id="SignalP"/>
    </source>
</evidence>
<dbReference type="InterPro" id="IPR025293">
    <property type="entry name" value="YfiR/HmsC-like"/>
</dbReference>
<keyword evidence="1" id="KW-0732">Signal</keyword>
<dbReference type="EMBL" id="MJLX01000080">
    <property type="protein sequence ID" value="RLM17586.1"/>
    <property type="molecule type" value="Genomic_DNA"/>
</dbReference>
<evidence type="ECO:0000313" key="3">
    <source>
        <dbReference type="Proteomes" id="UP000285972"/>
    </source>
</evidence>
<dbReference type="GeneID" id="70905852"/>
<comment type="caution">
    <text evidence="2">The sequence shown here is derived from an EMBL/GenBank/DDBJ whole genome shotgun (WGS) entry which is preliminary data.</text>
</comment>
<dbReference type="RefSeq" id="WP_053085532.1">
    <property type="nucleotide sequence ID" value="NZ_CGIG01000001.1"/>
</dbReference>